<feature type="transmembrane region" description="Helical" evidence="8">
    <location>
        <begin position="310"/>
        <end position="333"/>
    </location>
</feature>
<keyword evidence="4 7" id="KW-0812">Transmembrane</keyword>
<evidence type="ECO:0000259" key="9">
    <source>
        <dbReference type="Pfam" id="PF00361"/>
    </source>
</evidence>
<sequence>MTALLPVLILLTSLIPAAITFFLAQDSKRLRIALNLGGAVLKLGLIVFMLAEVAQGTVHETRLEFAPGLYLLLRVDALSLLFVSLSAFLWLLTTVYAIAYLRDGPELSRFFGFFSLCVAATTGIALSGTLISFFIFFELLTLSTWPLVVHKQNAKSIAAGRSYLSYALPSGAMLLVAIVWLESAVGPVEFARPVDFGPLDRTSQQVIFALFIAGLGAKAALIPLHGWLPAAMAAPAPVSALLHAVAVVKAGAFGVMRVVLDVYGLERMTDLGLALPLSVLAALTILWGSARALQQDEIKKRLAFSTVSQVSYIILGIALASPFAVIGGLAHLVHQGLMKITLFFCAGIFDERADIRRIDQLDGIGAHMPWTSVCFSLGAIGMIGLPPTAGFVTKIYLGIGAVQADALWVLAVLGASTLLNAAYFLPMLYRIWFLQPTAATTEGAKPNERPLGLIAPAVITAFASIAVGLLAASAFSPLALATQIAERQYLR</sequence>
<dbReference type="PANTHER" id="PTHR42703">
    <property type="entry name" value="NADH DEHYDROGENASE"/>
    <property type="match status" value="1"/>
</dbReference>
<name>A0ABQ1JLR4_9SPHN</name>
<dbReference type="Proteomes" id="UP000614261">
    <property type="component" value="Unassembled WGS sequence"/>
</dbReference>
<keyword evidence="6 8" id="KW-0472">Membrane</keyword>
<feature type="transmembrane region" description="Helical" evidence="8">
    <location>
        <begin position="78"/>
        <end position="101"/>
    </location>
</feature>
<evidence type="ECO:0000256" key="2">
    <source>
        <dbReference type="ARBA" id="ARBA00005346"/>
    </source>
</evidence>
<comment type="similarity">
    <text evidence="2">Belongs to the CPA3 antiporters (TC 2.A.63) subunit D family.</text>
</comment>
<feature type="transmembrane region" description="Helical" evidence="8">
    <location>
        <begin position="206"/>
        <end position="228"/>
    </location>
</feature>
<keyword evidence="3" id="KW-1003">Cell membrane</keyword>
<keyword evidence="5 8" id="KW-1133">Transmembrane helix</keyword>
<keyword evidence="11" id="KW-1185">Reference proteome</keyword>
<evidence type="ECO:0000313" key="11">
    <source>
        <dbReference type="Proteomes" id="UP000614261"/>
    </source>
</evidence>
<dbReference type="PRINTS" id="PR01434">
    <property type="entry name" value="NADHDHGNASE5"/>
</dbReference>
<feature type="domain" description="NADH:quinone oxidoreductase/Mrp antiporter transmembrane" evidence="9">
    <location>
        <begin position="127"/>
        <end position="415"/>
    </location>
</feature>
<dbReference type="RefSeq" id="WP_188514801.1">
    <property type="nucleotide sequence ID" value="NZ_BMGD01000004.1"/>
</dbReference>
<evidence type="ECO:0000256" key="7">
    <source>
        <dbReference type="RuleBase" id="RU000320"/>
    </source>
</evidence>
<feature type="transmembrane region" description="Helical" evidence="8">
    <location>
        <begin position="407"/>
        <end position="433"/>
    </location>
</feature>
<reference evidence="11" key="1">
    <citation type="journal article" date="2019" name="Int. J. Syst. Evol. Microbiol.">
        <title>The Global Catalogue of Microorganisms (GCM) 10K type strain sequencing project: providing services to taxonomists for standard genome sequencing and annotation.</title>
        <authorList>
            <consortium name="The Broad Institute Genomics Platform"/>
            <consortium name="The Broad Institute Genome Sequencing Center for Infectious Disease"/>
            <person name="Wu L."/>
            <person name="Ma J."/>
        </authorList>
    </citation>
    <scope>NUCLEOTIDE SEQUENCE [LARGE SCALE GENOMIC DNA]</scope>
    <source>
        <strain evidence="11">CGMCC 1.12851</strain>
    </source>
</reference>
<gene>
    <name evidence="10" type="ORF">GCM10010833_25370</name>
</gene>
<feature type="transmembrane region" description="Helical" evidence="8">
    <location>
        <begin position="36"/>
        <end position="58"/>
    </location>
</feature>
<organism evidence="10 11">
    <name type="scientific">Blastomonas aquatica</name>
    <dbReference type="NCBI Taxonomy" id="1510276"/>
    <lineage>
        <taxon>Bacteria</taxon>
        <taxon>Pseudomonadati</taxon>
        <taxon>Pseudomonadota</taxon>
        <taxon>Alphaproteobacteria</taxon>
        <taxon>Sphingomonadales</taxon>
        <taxon>Sphingomonadaceae</taxon>
        <taxon>Blastomonas</taxon>
    </lineage>
</organism>
<accession>A0ABQ1JLR4</accession>
<proteinExistence type="inferred from homology"/>
<dbReference type="InterPro" id="IPR050586">
    <property type="entry name" value="CPA3_Na-H_Antiporter_D"/>
</dbReference>
<dbReference type="Pfam" id="PF00361">
    <property type="entry name" value="Proton_antipo_M"/>
    <property type="match status" value="1"/>
</dbReference>
<evidence type="ECO:0000256" key="1">
    <source>
        <dbReference type="ARBA" id="ARBA00004651"/>
    </source>
</evidence>
<evidence type="ECO:0000256" key="4">
    <source>
        <dbReference type="ARBA" id="ARBA00022692"/>
    </source>
</evidence>
<dbReference type="EMBL" id="BMGD01000004">
    <property type="protein sequence ID" value="GGB69070.1"/>
    <property type="molecule type" value="Genomic_DNA"/>
</dbReference>
<comment type="subcellular location">
    <subcellularLocation>
        <location evidence="1">Cell membrane</location>
        <topology evidence="1">Multi-pass membrane protein</topology>
    </subcellularLocation>
    <subcellularLocation>
        <location evidence="7">Membrane</location>
        <topology evidence="7">Multi-pass membrane protein</topology>
    </subcellularLocation>
</comment>
<evidence type="ECO:0000256" key="6">
    <source>
        <dbReference type="ARBA" id="ARBA00023136"/>
    </source>
</evidence>
<evidence type="ECO:0000313" key="10">
    <source>
        <dbReference type="EMBL" id="GGB69070.1"/>
    </source>
</evidence>
<feature type="transmembrane region" description="Helical" evidence="8">
    <location>
        <begin position="6"/>
        <end position="24"/>
    </location>
</feature>
<feature type="transmembrane region" description="Helical" evidence="8">
    <location>
        <begin position="271"/>
        <end position="290"/>
    </location>
</feature>
<dbReference type="InterPro" id="IPR001750">
    <property type="entry name" value="ND/Mrp_TM"/>
</dbReference>
<evidence type="ECO:0000256" key="3">
    <source>
        <dbReference type="ARBA" id="ARBA00022475"/>
    </source>
</evidence>
<comment type="caution">
    <text evidence="10">The sequence shown here is derived from an EMBL/GenBank/DDBJ whole genome shotgun (WGS) entry which is preliminary data.</text>
</comment>
<feature type="transmembrane region" description="Helical" evidence="8">
    <location>
        <begin position="240"/>
        <end position="259"/>
    </location>
</feature>
<evidence type="ECO:0000256" key="8">
    <source>
        <dbReference type="SAM" id="Phobius"/>
    </source>
</evidence>
<protein>
    <submittedName>
        <fullName evidence="10">Cation:proton antiporter</fullName>
    </submittedName>
</protein>
<feature type="transmembrane region" description="Helical" evidence="8">
    <location>
        <begin position="113"/>
        <end position="137"/>
    </location>
</feature>
<feature type="transmembrane region" description="Helical" evidence="8">
    <location>
        <begin position="453"/>
        <end position="481"/>
    </location>
</feature>
<feature type="transmembrane region" description="Helical" evidence="8">
    <location>
        <begin position="163"/>
        <end position="185"/>
    </location>
</feature>
<evidence type="ECO:0000256" key="5">
    <source>
        <dbReference type="ARBA" id="ARBA00022989"/>
    </source>
</evidence>
<dbReference type="PANTHER" id="PTHR42703:SF1">
    <property type="entry name" value="NA(+)_H(+) ANTIPORTER SUBUNIT D1"/>
    <property type="match status" value="1"/>
</dbReference>